<dbReference type="EMBL" id="ML180020">
    <property type="protein sequence ID" value="THU79484.1"/>
    <property type="molecule type" value="Genomic_DNA"/>
</dbReference>
<dbReference type="GO" id="GO:0003677">
    <property type="term" value="F:DNA binding"/>
    <property type="evidence" value="ECO:0007669"/>
    <property type="project" value="InterPro"/>
</dbReference>
<reference evidence="5 6" key="1">
    <citation type="journal article" date="2019" name="Nat. Ecol. Evol.">
        <title>Megaphylogeny resolves global patterns of mushroom evolution.</title>
        <authorList>
            <person name="Varga T."/>
            <person name="Krizsan K."/>
            <person name="Foldi C."/>
            <person name="Dima B."/>
            <person name="Sanchez-Garcia M."/>
            <person name="Sanchez-Ramirez S."/>
            <person name="Szollosi G.J."/>
            <person name="Szarkandi J.G."/>
            <person name="Papp V."/>
            <person name="Albert L."/>
            <person name="Andreopoulos W."/>
            <person name="Angelini C."/>
            <person name="Antonin V."/>
            <person name="Barry K.W."/>
            <person name="Bougher N.L."/>
            <person name="Buchanan P."/>
            <person name="Buyck B."/>
            <person name="Bense V."/>
            <person name="Catcheside P."/>
            <person name="Chovatia M."/>
            <person name="Cooper J."/>
            <person name="Damon W."/>
            <person name="Desjardin D."/>
            <person name="Finy P."/>
            <person name="Geml J."/>
            <person name="Haridas S."/>
            <person name="Hughes K."/>
            <person name="Justo A."/>
            <person name="Karasinski D."/>
            <person name="Kautmanova I."/>
            <person name="Kiss B."/>
            <person name="Kocsube S."/>
            <person name="Kotiranta H."/>
            <person name="LaButti K.M."/>
            <person name="Lechner B.E."/>
            <person name="Liimatainen K."/>
            <person name="Lipzen A."/>
            <person name="Lukacs Z."/>
            <person name="Mihaltcheva S."/>
            <person name="Morgado L.N."/>
            <person name="Niskanen T."/>
            <person name="Noordeloos M.E."/>
            <person name="Ohm R.A."/>
            <person name="Ortiz-Santana B."/>
            <person name="Ovrebo C."/>
            <person name="Racz N."/>
            <person name="Riley R."/>
            <person name="Savchenko A."/>
            <person name="Shiryaev A."/>
            <person name="Soop K."/>
            <person name="Spirin V."/>
            <person name="Szebenyi C."/>
            <person name="Tomsovsky M."/>
            <person name="Tulloss R.E."/>
            <person name="Uehling J."/>
            <person name="Grigoriev I.V."/>
            <person name="Vagvolgyi C."/>
            <person name="Papp T."/>
            <person name="Martin F.M."/>
            <person name="Miettinen O."/>
            <person name="Hibbett D.S."/>
            <person name="Nagy L.G."/>
        </authorList>
    </citation>
    <scope>NUCLEOTIDE SEQUENCE [LARGE SCALE GENOMIC DNA]</scope>
    <source>
        <strain evidence="5 6">CBS 962.96</strain>
    </source>
</reference>
<dbReference type="InterPro" id="IPR007219">
    <property type="entry name" value="XnlR_reg_dom"/>
</dbReference>
<dbReference type="AlphaFoldDB" id="A0A4S8KUC5"/>
<dbReference type="Proteomes" id="UP000297245">
    <property type="component" value="Unassembled WGS sequence"/>
</dbReference>
<evidence type="ECO:0000259" key="4">
    <source>
        <dbReference type="PROSITE" id="PS50048"/>
    </source>
</evidence>
<proteinExistence type="predicted"/>
<accession>A0A4S8KUC5</accession>
<dbReference type="CDD" id="cd00067">
    <property type="entry name" value="GAL4"/>
    <property type="match status" value="1"/>
</dbReference>
<keyword evidence="1" id="KW-0479">Metal-binding</keyword>
<dbReference type="PROSITE" id="PS50048">
    <property type="entry name" value="ZN2_CY6_FUNGAL_2"/>
    <property type="match status" value="1"/>
</dbReference>
<feature type="compositionally biased region" description="Polar residues" evidence="3">
    <location>
        <begin position="667"/>
        <end position="698"/>
    </location>
</feature>
<dbReference type="GO" id="GO:0008270">
    <property type="term" value="F:zinc ion binding"/>
    <property type="evidence" value="ECO:0007669"/>
    <property type="project" value="InterPro"/>
</dbReference>
<dbReference type="InterPro" id="IPR050987">
    <property type="entry name" value="AtrR-like"/>
</dbReference>
<keyword evidence="6" id="KW-1185">Reference proteome</keyword>
<gene>
    <name evidence="5" type="ORF">K435DRAFT_785826</name>
</gene>
<evidence type="ECO:0000313" key="5">
    <source>
        <dbReference type="EMBL" id="THU79484.1"/>
    </source>
</evidence>
<dbReference type="PANTHER" id="PTHR46910">
    <property type="entry name" value="TRANSCRIPTION FACTOR PDR1"/>
    <property type="match status" value="1"/>
</dbReference>
<dbReference type="GO" id="GO:0006351">
    <property type="term" value="P:DNA-templated transcription"/>
    <property type="evidence" value="ECO:0007669"/>
    <property type="project" value="InterPro"/>
</dbReference>
<dbReference type="GO" id="GO:0000981">
    <property type="term" value="F:DNA-binding transcription factor activity, RNA polymerase II-specific"/>
    <property type="evidence" value="ECO:0007669"/>
    <property type="project" value="InterPro"/>
</dbReference>
<protein>
    <recommendedName>
        <fullName evidence="4">Zn(2)-C6 fungal-type domain-containing protein</fullName>
    </recommendedName>
</protein>
<dbReference type="OrthoDB" id="4456959at2759"/>
<dbReference type="InterPro" id="IPR036864">
    <property type="entry name" value="Zn2-C6_fun-type_DNA-bd_sf"/>
</dbReference>
<feature type="region of interest" description="Disordered" evidence="3">
    <location>
        <begin position="647"/>
        <end position="698"/>
    </location>
</feature>
<dbReference type="SMART" id="SM00906">
    <property type="entry name" value="Fungal_trans"/>
    <property type="match status" value="1"/>
</dbReference>
<keyword evidence="2" id="KW-0539">Nucleus</keyword>
<dbReference type="PANTHER" id="PTHR46910:SF38">
    <property type="entry name" value="ZN(2)-C6 FUNGAL-TYPE DOMAIN-CONTAINING PROTEIN"/>
    <property type="match status" value="1"/>
</dbReference>
<organism evidence="5 6">
    <name type="scientific">Dendrothele bispora (strain CBS 962.96)</name>
    <dbReference type="NCBI Taxonomy" id="1314807"/>
    <lineage>
        <taxon>Eukaryota</taxon>
        <taxon>Fungi</taxon>
        <taxon>Dikarya</taxon>
        <taxon>Basidiomycota</taxon>
        <taxon>Agaricomycotina</taxon>
        <taxon>Agaricomycetes</taxon>
        <taxon>Agaricomycetidae</taxon>
        <taxon>Agaricales</taxon>
        <taxon>Agaricales incertae sedis</taxon>
        <taxon>Dendrothele</taxon>
    </lineage>
</organism>
<dbReference type="PROSITE" id="PS00463">
    <property type="entry name" value="ZN2_CY6_FUNGAL_1"/>
    <property type="match status" value="1"/>
</dbReference>
<dbReference type="CDD" id="cd12148">
    <property type="entry name" value="fungal_TF_MHR"/>
    <property type="match status" value="1"/>
</dbReference>
<name>A0A4S8KUC5_DENBC</name>
<evidence type="ECO:0000256" key="2">
    <source>
        <dbReference type="ARBA" id="ARBA00023242"/>
    </source>
</evidence>
<evidence type="ECO:0000313" key="6">
    <source>
        <dbReference type="Proteomes" id="UP000297245"/>
    </source>
</evidence>
<feature type="region of interest" description="Disordered" evidence="3">
    <location>
        <begin position="118"/>
        <end position="155"/>
    </location>
</feature>
<dbReference type="SUPFAM" id="SSF57701">
    <property type="entry name" value="Zn2/Cys6 DNA-binding domain"/>
    <property type="match status" value="1"/>
</dbReference>
<dbReference type="SMART" id="SM00066">
    <property type="entry name" value="GAL4"/>
    <property type="match status" value="1"/>
</dbReference>
<dbReference type="Gene3D" id="4.10.240.10">
    <property type="entry name" value="Zn(2)-C6 fungal-type DNA-binding domain"/>
    <property type="match status" value="1"/>
</dbReference>
<dbReference type="InterPro" id="IPR001138">
    <property type="entry name" value="Zn2Cys6_DnaBD"/>
</dbReference>
<evidence type="ECO:0000256" key="1">
    <source>
        <dbReference type="ARBA" id="ARBA00022723"/>
    </source>
</evidence>
<dbReference type="Pfam" id="PF04082">
    <property type="entry name" value="Fungal_trans"/>
    <property type="match status" value="1"/>
</dbReference>
<dbReference type="Pfam" id="PF00172">
    <property type="entry name" value="Zn_clus"/>
    <property type="match status" value="1"/>
</dbReference>
<sequence length="799" mass="90820">MSEEVEDSRKKRRLQNACDECRRRKVKCDSANTPSGVCSNCVNSQLQCTHNAMRKKRGPKTSTPSNTAVKAMVTAILSESSSDAFHVPEDRESTRKMLVELAEYARYLEKEVTRLRRKETLTPEFQPSLMTTPESGPSPPSAEDSDSEYSETEALSKQMASMHVSRMQNRHFGKSSTVLFVTRALDLSPIADRNTAINFQKRPEFWGPSEFELKMMSHEQHQSFEFPDDENLRSLMDLYFNFHHPYFPLLHRSTFERSVTEGLHHRDHDFGSLVLALCSLASKYSDDPRNLPSGSSSTLDLGWRWFGQLRLMRTNFVAPTTLHSLQGYCLAIHFLQTTYFSDAAWVLLGLSIRFAHERGIHRRKDPTEKPTLERELWKRTFWNLLAQDIIMSISFGRPRATTADDYDLEPLIECDESEWESPEPNVTSSKTSKESNSAYYNCYIRLLGIAGFCQRTLYSVQSPEFTGRMGVPHSQWNEKAVREIDSALNSWVDSIPSHLKWDPHLTNNIFLAQSATLYSTYYWTQIQSHRTFIPNPGDTFPANFASLAICVNAARSCASVVDALHKRYYFPFVSLLPSLFSCSVTMLLSVFRAKELKLQIDPQKEMVHVHRYLEIMRDWEKRAKTAGRLYDLINAIITGGNLKLPFEQPPQNLKRRRETDSEPSPPSYMSDSGQSLTSSERSYASSNRVSPTAQTTDNVSSYSAYNQLSSLQDQAHVLTNYDWSNIPGNVPHVGDSGFDGSSAYYQPTSLEPSGFGASDLQQKTSDLMNSAMNSANSANQQDWDMFLVNLDQFFAWGTV</sequence>
<evidence type="ECO:0000256" key="3">
    <source>
        <dbReference type="SAM" id="MobiDB-lite"/>
    </source>
</evidence>
<feature type="domain" description="Zn(2)-C6 fungal-type" evidence="4">
    <location>
        <begin position="17"/>
        <end position="50"/>
    </location>
</feature>